<dbReference type="AlphaFoldDB" id="A0A4P6Q8V9"/>
<dbReference type="EMBL" id="CP036455">
    <property type="protein sequence ID" value="QBI55447.1"/>
    <property type="molecule type" value="Genomic_DNA"/>
</dbReference>
<evidence type="ECO:0000313" key="2">
    <source>
        <dbReference type="Proteomes" id="UP000292235"/>
    </source>
</evidence>
<dbReference type="Proteomes" id="UP000292235">
    <property type="component" value="Chromosome"/>
</dbReference>
<sequence>MIWGNMDLVSADPSLIGVCPGDTPASDEVSERVPFGAGRTREGVDG</sequence>
<gene>
    <name evidence="1" type="ORF">EKD16_18415</name>
</gene>
<accession>A0A4P6Q8V9</accession>
<dbReference type="RefSeq" id="WP_207391338.1">
    <property type="nucleotide sequence ID" value="NZ_CP036455.1"/>
</dbReference>
<organism evidence="1 2">
    <name type="scientific">Streptomonospora litoralis</name>
    <dbReference type="NCBI Taxonomy" id="2498135"/>
    <lineage>
        <taxon>Bacteria</taxon>
        <taxon>Bacillati</taxon>
        <taxon>Actinomycetota</taxon>
        <taxon>Actinomycetes</taxon>
        <taxon>Streptosporangiales</taxon>
        <taxon>Nocardiopsidaceae</taxon>
        <taxon>Streptomonospora</taxon>
    </lineage>
</organism>
<dbReference type="KEGG" id="strr:EKD16_18415"/>
<reference evidence="1 2" key="1">
    <citation type="submission" date="2019-02" db="EMBL/GenBank/DDBJ databases">
        <authorList>
            <person name="Khodamoradi S."/>
            <person name="Hahnke R.L."/>
            <person name="Kaempfer P."/>
            <person name="Schumann P."/>
            <person name="Rohde M."/>
            <person name="Steinert M."/>
            <person name="Luzhetskyy A."/>
            <person name="Wink J."/>
            <person name="Ruckert C."/>
        </authorList>
    </citation>
    <scope>NUCLEOTIDE SEQUENCE [LARGE SCALE GENOMIC DNA]</scope>
    <source>
        <strain evidence="1 2">M2</strain>
    </source>
</reference>
<proteinExistence type="predicted"/>
<protein>
    <submittedName>
        <fullName evidence="1">Uncharacterized protein</fullName>
    </submittedName>
</protein>
<name>A0A4P6Q8V9_9ACTN</name>
<evidence type="ECO:0000313" key="1">
    <source>
        <dbReference type="EMBL" id="QBI55447.1"/>
    </source>
</evidence>
<keyword evidence="2" id="KW-1185">Reference proteome</keyword>